<evidence type="ECO:0000313" key="4">
    <source>
        <dbReference type="EMBL" id="EJW04326.1"/>
    </source>
</evidence>
<dbReference type="PANTHER" id="PTHR12993:SF11">
    <property type="entry name" value="N-ACETYLGLUCOSAMINYL-PHOSPHATIDYLINOSITOL DE-N-ACETYLASE"/>
    <property type="match status" value="1"/>
</dbReference>
<dbReference type="UniPathway" id="UPA00196"/>
<reference evidence="4 5" key="1">
    <citation type="submission" date="2011-08" db="EMBL/GenBank/DDBJ databases">
        <authorList>
            <person name="Liu Z.J."/>
            <person name="Shi F.L."/>
            <person name="Lu J.Q."/>
            <person name="Li M."/>
            <person name="Wang Z.L."/>
        </authorList>
    </citation>
    <scope>NUCLEOTIDE SEQUENCE [LARGE SCALE GENOMIC DNA]</scope>
    <source>
        <strain evidence="4 5">USNM 41457</strain>
    </source>
</reference>
<sequence length="242" mass="28984">MIFLPFYPLIFMFLIIIYTVILIIFIVKFILRFFISSNMSINGRILLVIAHPDDESMFFSPLLQCFHKRMKILCLSSGDFDGIGKIRKQEMLDLCKFCKINCTVLDCFKDGAFWEIDRIVEEIKKEEEFNFKTIITFDKKGVSGHLNHIACYEGVKKYAKIHHKESYFLLTYEKFFKYVWLSNFNIQKHYHVIKCASFLIGAKMLFHHKSQMLWFRYLYLIFSNYMFVNIYVKNIPQVNKKI</sequence>
<dbReference type="InParanoid" id="J9D973"/>
<dbReference type="Pfam" id="PF02585">
    <property type="entry name" value="PIG-L"/>
    <property type="match status" value="1"/>
</dbReference>
<keyword evidence="3" id="KW-1133">Transmembrane helix</keyword>
<dbReference type="SUPFAM" id="SSF102588">
    <property type="entry name" value="LmbE-like"/>
    <property type="match status" value="1"/>
</dbReference>
<keyword evidence="3" id="KW-0812">Transmembrane</keyword>
<name>J9D973_EDHAE</name>
<accession>J9D973</accession>
<dbReference type="GO" id="GO:0005783">
    <property type="term" value="C:endoplasmic reticulum"/>
    <property type="evidence" value="ECO:0007669"/>
    <property type="project" value="TreeGrafter"/>
</dbReference>
<gene>
    <name evidence="4" type="ORF">EDEG_01411</name>
</gene>
<dbReference type="InterPro" id="IPR003737">
    <property type="entry name" value="GlcNAc_PI_deacetylase-related"/>
</dbReference>
<feature type="transmembrane region" description="Helical" evidence="3">
    <location>
        <begin position="213"/>
        <end position="232"/>
    </location>
</feature>
<dbReference type="InterPro" id="IPR024078">
    <property type="entry name" value="LmbE-like_dom_sf"/>
</dbReference>
<dbReference type="HOGENOM" id="CLU_034979_1_0_1"/>
<keyword evidence="3" id="KW-0472">Membrane</keyword>
<dbReference type="EC" id="3.5.1.89" evidence="2"/>
<proteinExistence type="inferred from homology"/>
<evidence type="ECO:0000313" key="5">
    <source>
        <dbReference type="Proteomes" id="UP000003163"/>
    </source>
</evidence>
<reference evidence="5" key="2">
    <citation type="submission" date="2015-07" db="EMBL/GenBank/DDBJ databases">
        <title>Contrasting host-pathogen interactions and genome evolution in two generalist and specialist microsporidian pathogens of mosquitoes.</title>
        <authorList>
            <consortium name="The Broad Institute Genomics Platform"/>
            <consortium name="The Broad Institute Genome Sequencing Center for Infectious Disease"/>
            <person name="Cuomo C.A."/>
            <person name="Sanscrainte N.D."/>
            <person name="Goldberg J.M."/>
            <person name="Heiman D."/>
            <person name="Young S."/>
            <person name="Zeng Q."/>
            <person name="Becnel J.J."/>
            <person name="Birren B.W."/>
        </authorList>
    </citation>
    <scope>NUCLEOTIDE SEQUENCE [LARGE SCALE GENOMIC DNA]</scope>
    <source>
        <strain evidence="5">USNM 41457</strain>
    </source>
</reference>
<comment type="similarity">
    <text evidence="1">Belongs to the PIGL family.</text>
</comment>
<dbReference type="OMA" id="YVLESVN"/>
<evidence type="ECO:0000256" key="2">
    <source>
        <dbReference type="ARBA" id="ARBA00012176"/>
    </source>
</evidence>
<keyword evidence="5" id="KW-1185">Reference proteome</keyword>
<comment type="caution">
    <text evidence="4">The sequence shown here is derived from an EMBL/GenBank/DDBJ whole genome shotgun (WGS) entry which is preliminary data.</text>
</comment>
<protein>
    <recommendedName>
        <fullName evidence="2">N-acetylglucosaminylphosphatidylinositol deacetylase</fullName>
        <ecNumber evidence="2">3.5.1.89</ecNumber>
    </recommendedName>
</protein>
<dbReference type="STRING" id="1003232.J9D973"/>
<evidence type="ECO:0000256" key="1">
    <source>
        <dbReference type="ARBA" id="ARBA00006066"/>
    </source>
</evidence>
<dbReference type="GO" id="GO:0000225">
    <property type="term" value="F:N-acetylglucosaminylphosphatidylinositol deacetylase activity"/>
    <property type="evidence" value="ECO:0007669"/>
    <property type="project" value="UniProtKB-EC"/>
</dbReference>
<evidence type="ECO:0000256" key="3">
    <source>
        <dbReference type="SAM" id="Phobius"/>
    </source>
</evidence>
<organism evidence="4 5">
    <name type="scientific">Edhazardia aedis (strain USNM 41457)</name>
    <name type="common">Microsporidian parasite</name>
    <dbReference type="NCBI Taxonomy" id="1003232"/>
    <lineage>
        <taxon>Eukaryota</taxon>
        <taxon>Fungi</taxon>
        <taxon>Fungi incertae sedis</taxon>
        <taxon>Microsporidia</taxon>
        <taxon>Edhazardia</taxon>
    </lineage>
</organism>
<dbReference type="PANTHER" id="PTHR12993">
    <property type="entry name" value="N-ACETYLGLUCOSAMINYL-PHOSPHATIDYLINOSITOL DE-N-ACETYLASE-RELATED"/>
    <property type="match status" value="1"/>
</dbReference>
<dbReference type="VEuPathDB" id="MicrosporidiaDB:EDEG_01411"/>
<dbReference type="EMBL" id="AFBI03000020">
    <property type="protein sequence ID" value="EJW04326.1"/>
    <property type="molecule type" value="Genomic_DNA"/>
</dbReference>
<dbReference type="FunCoup" id="J9D973">
    <property type="interactions" value="68"/>
</dbReference>
<dbReference type="Proteomes" id="UP000003163">
    <property type="component" value="Unassembled WGS sequence"/>
</dbReference>
<dbReference type="GO" id="GO:0006506">
    <property type="term" value="P:GPI anchor biosynthetic process"/>
    <property type="evidence" value="ECO:0007669"/>
    <property type="project" value="UniProtKB-UniPathway"/>
</dbReference>
<dbReference type="AlphaFoldDB" id="J9D973"/>
<dbReference type="Gene3D" id="3.40.50.10320">
    <property type="entry name" value="LmbE-like"/>
    <property type="match status" value="1"/>
</dbReference>
<dbReference type="OrthoDB" id="440160at2759"/>
<dbReference type="GO" id="GO:0016020">
    <property type="term" value="C:membrane"/>
    <property type="evidence" value="ECO:0007669"/>
    <property type="project" value="GOC"/>
</dbReference>
<feature type="transmembrane region" description="Helical" evidence="3">
    <location>
        <begin position="6"/>
        <end position="31"/>
    </location>
</feature>